<keyword evidence="19" id="KW-1185">Reference proteome</keyword>
<keyword evidence="8 18" id="KW-0560">Oxidoreductase</keyword>
<evidence type="ECO:0000256" key="10">
    <source>
        <dbReference type="ARBA" id="ARBA00023098"/>
    </source>
</evidence>
<dbReference type="InterPro" id="IPR012802">
    <property type="entry name" value="FadJ"/>
</dbReference>
<evidence type="ECO:0000256" key="6">
    <source>
        <dbReference type="ARBA" id="ARBA00022832"/>
    </source>
</evidence>
<evidence type="ECO:0000313" key="19">
    <source>
        <dbReference type="Proteomes" id="UP000286482"/>
    </source>
</evidence>
<accession>A0A420EGJ2</accession>
<evidence type="ECO:0000313" key="18">
    <source>
        <dbReference type="EMBL" id="RKF19676.1"/>
    </source>
</evidence>
<dbReference type="PROSITE" id="PS00067">
    <property type="entry name" value="3HCDH"/>
    <property type="match status" value="1"/>
</dbReference>
<dbReference type="GO" id="GO:0070403">
    <property type="term" value="F:NAD+ binding"/>
    <property type="evidence" value="ECO:0007669"/>
    <property type="project" value="InterPro"/>
</dbReference>
<comment type="catalytic activity">
    <reaction evidence="14">
        <text>a (3S)-3-hydroxyacyl-CoA + NAD(+) = a 3-oxoacyl-CoA + NADH + H(+)</text>
        <dbReference type="Rhea" id="RHEA:22432"/>
        <dbReference type="ChEBI" id="CHEBI:15378"/>
        <dbReference type="ChEBI" id="CHEBI:57318"/>
        <dbReference type="ChEBI" id="CHEBI:57540"/>
        <dbReference type="ChEBI" id="CHEBI:57945"/>
        <dbReference type="ChEBI" id="CHEBI:90726"/>
        <dbReference type="EC" id="1.1.1.35"/>
    </reaction>
</comment>
<sequence>MSEQTFSLAVNEQIATITIDVPGESMNTLKAEFGPQLSSLLDELSQQSNIKALIIRSGKPNSFIAGADINMLAACETQSDAQKLSSDGHVVFKRLSELPFPVIAAIHGPCLGGGLEVALACDYRVCSLDDKTALGLPEVQLGLLPGGGGTQRLPKLIGVQKALEMMLTGKQLRAKQALKSGLVDEAVPLSILEAVAAKYADKPKRRKALKKPFVAKALENNPIGRNILFAQVGKQTLAKTRGNYPAPELIIECVKASIEQSEEQAFALEASNFAKLVKSPESAALRQLFFASTELKKEAVCEGVEPQLAQKVAVLGGGLMGAGIAFVTATKAGVDVRIKDINSEGINKAYEYAYKLLNKKVKRRFMRKSVMQQQLARITGDTQFRGFSKSDIVIEAVFEDLALKQSMLAEIEEQTKTSTIFASNTSSLPIAQIAANAKRPENVIGLHYFSPVEKMPLAEIIPHSTTSEQTIADTVELARKQGKTAIVVKDGAGFYVNRILAPYVNEAGILLLEGQSIDHIDKSLLDYGFPVGPIALLDEVGIDVGTKISPILEAELGERFKAPAAFDQLIADKRLGKKNGRGFYQHTGKRKGAKKVDESVYTVLGVSKKDPIEARSLAQRCVYLMLNEAARCLDEGVIRSARDGDLGAIFGIGFPPFLGGPFQAIDSIGVTQLVSDLESLAQQHGERFKPCDALVKMSLAEARYYDV</sequence>
<dbReference type="GO" id="GO:0006635">
    <property type="term" value="P:fatty acid beta-oxidation"/>
    <property type="evidence" value="ECO:0007669"/>
    <property type="project" value="UniProtKB-UniPathway"/>
</dbReference>
<evidence type="ECO:0000256" key="12">
    <source>
        <dbReference type="ARBA" id="ARBA00023239"/>
    </source>
</evidence>
<dbReference type="PANTHER" id="PTHR43612:SF3">
    <property type="entry name" value="TRIFUNCTIONAL ENZYME SUBUNIT ALPHA, MITOCHONDRIAL"/>
    <property type="match status" value="1"/>
</dbReference>
<dbReference type="CDD" id="cd06558">
    <property type="entry name" value="crotonase-like"/>
    <property type="match status" value="1"/>
</dbReference>
<dbReference type="InterPro" id="IPR018376">
    <property type="entry name" value="Enoyl-CoA_hyd/isom_CS"/>
</dbReference>
<keyword evidence="6" id="KW-0276">Fatty acid metabolism</keyword>
<comment type="caution">
    <text evidence="18">The sequence shown here is derived from an EMBL/GenBank/DDBJ whole genome shotgun (WGS) entry which is preliminary data.</text>
</comment>
<comment type="similarity">
    <text evidence="15">Belongs to the enoyl-CoA hydratase/isomerase family.</text>
</comment>
<dbReference type="GO" id="GO:0016509">
    <property type="term" value="F:long-chain (3S)-3-hydroxyacyl-CoA dehydrogenase (NAD+) activity"/>
    <property type="evidence" value="ECO:0007669"/>
    <property type="project" value="TreeGrafter"/>
</dbReference>
<evidence type="ECO:0000256" key="13">
    <source>
        <dbReference type="ARBA" id="ARBA00023268"/>
    </source>
</evidence>
<dbReference type="EMBL" id="RAQO01000004">
    <property type="protein sequence ID" value="RKF19676.1"/>
    <property type="molecule type" value="Genomic_DNA"/>
</dbReference>
<dbReference type="InterPro" id="IPR006180">
    <property type="entry name" value="3-OHacyl-CoA_DH_CS"/>
</dbReference>
<dbReference type="NCBIfam" id="NF008363">
    <property type="entry name" value="PRK11154.1"/>
    <property type="match status" value="1"/>
</dbReference>
<dbReference type="SUPFAM" id="SSF51735">
    <property type="entry name" value="NAD(P)-binding Rossmann-fold domains"/>
    <property type="match status" value="1"/>
</dbReference>
<dbReference type="Pfam" id="PF00378">
    <property type="entry name" value="ECH_1"/>
    <property type="match status" value="1"/>
</dbReference>
<evidence type="ECO:0000256" key="8">
    <source>
        <dbReference type="ARBA" id="ARBA00023002"/>
    </source>
</evidence>
<dbReference type="InterPro" id="IPR029045">
    <property type="entry name" value="ClpP/crotonase-like_dom_sf"/>
</dbReference>
<gene>
    <name evidence="18" type="primary">fadJ</name>
    <name evidence="18" type="ORF">DBZ36_04200</name>
</gene>
<dbReference type="SUPFAM" id="SSF52096">
    <property type="entry name" value="ClpP/crotonase"/>
    <property type="match status" value="1"/>
</dbReference>
<keyword evidence="7" id="KW-0442">Lipid degradation</keyword>
<keyword evidence="5" id="KW-0963">Cytoplasm</keyword>
<evidence type="ECO:0000256" key="15">
    <source>
        <dbReference type="RuleBase" id="RU003707"/>
    </source>
</evidence>
<keyword evidence="10" id="KW-0443">Lipid metabolism</keyword>
<dbReference type="Gene3D" id="3.90.226.10">
    <property type="entry name" value="2-enoyl-CoA Hydratase, Chain A, domain 1"/>
    <property type="match status" value="1"/>
</dbReference>
<dbReference type="InterPro" id="IPR006108">
    <property type="entry name" value="3HC_DH_C"/>
</dbReference>
<evidence type="ECO:0000256" key="7">
    <source>
        <dbReference type="ARBA" id="ARBA00022963"/>
    </source>
</evidence>
<dbReference type="InterPro" id="IPR050136">
    <property type="entry name" value="FA_oxidation_alpha_subunit"/>
</dbReference>
<dbReference type="SUPFAM" id="SSF48179">
    <property type="entry name" value="6-phosphogluconate dehydrogenase C-terminal domain-like"/>
    <property type="match status" value="2"/>
</dbReference>
<dbReference type="EC" id="4.2.1.17" evidence="4"/>
<dbReference type="RefSeq" id="WP_120353681.1">
    <property type="nucleotide sequence ID" value="NZ_RAQO01000004.1"/>
</dbReference>
<dbReference type="NCBIfam" id="TIGR02440">
    <property type="entry name" value="FadJ"/>
    <property type="match status" value="1"/>
</dbReference>
<dbReference type="OrthoDB" id="5389341at2"/>
<evidence type="ECO:0000256" key="3">
    <source>
        <dbReference type="ARBA" id="ARBA00008750"/>
    </source>
</evidence>
<comment type="similarity">
    <text evidence="3">In the N-terminal section; belongs to the enoyl-CoA hydratase/isomerase family.</text>
</comment>
<dbReference type="Pfam" id="PF00725">
    <property type="entry name" value="3HCDH"/>
    <property type="match status" value="1"/>
</dbReference>
<reference evidence="18 19" key="1">
    <citation type="submission" date="2018-09" db="EMBL/GenBank/DDBJ databases">
        <authorList>
            <person name="Wang Z."/>
        </authorList>
    </citation>
    <scope>NUCLEOTIDE SEQUENCE [LARGE SCALE GENOMIC DNA]</scope>
    <source>
        <strain evidence="18 19">ALS 81</strain>
    </source>
</reference>
<dbReference type="GO" id="GO:0004300">
    <property type="term" value="F:enoyl-CoA hydratase activity"/>
    <property type="evidence" value="ECO:0007669"/>
    <property type="project" value="UniProtKB-EC"/>
</dbReference>
<keyword evidence="12 18" id="KW-0456">Lyase</keyword>
<dbReference type="FunFam" id="3.40.50.720:FF:000009">
    <property type="entry name" value="Fatty oxidation complex, alpha subunit"/>
    <property type="match status" value="1"/>
</dbReference>
<feature type="domain" description="3-hydroxyacyl-CoA dehydrogenase NAD binding" evidence="17">
    <location>
        <begin position="311"/>
        <end position="490"/>
    </location>
</feature>
<dbReference type="InterPro" id="IPR001753">
    <property type="entry name" value="Enoyl-CoA_hydra/iso"/>
</dbReference>
<evidence type="ECO:0000259" key="17">
    <source>
        <dbReference type="Pfam" id="PF02737"/>
    </source>
</evidence>
<keyword evidence="11 18" id="KW-0413">Isomerase</keyword>
<dbReference type="Proteomes" id="UP000286482">
    <property type="component" value="Unassembled WGS sequence"/>
</dbReference>
<dbReference type="PANTHER" id="PTHR43612">
    <property type="entry name" value="TRIFUNCTIONAL ENZYME SUBUNIT ALPHA"/>
    <property type="match status" value="1"/>
</dbReference>
<evidence type="ECO:0000256" key="9">
    <source>
        <dbReference type="ARBA" id="ARBA00023027"/>
    </source>
</evidence>
<evidence type="ECO:0000256" key="4">
    <source>
        <dbReference type="ARBA" id="ARBA00012076"/>
    </source>
</evidence>
<keyword evidence="9" id="KW-0520">NAD</keyword>
<dbReference type="InterPro" id="IPR008927">
    <property type="entry name" value="6-PGluconate_DH-like_C_sf"/>
</dbReference>
<evidence type="ECO:0000256" key="11">
    <source>
        <dbReference type="ARBA" id="ARBA00023235"/>
    </source>
</evidence>
<organism evidence="18 19">
    <name type="scientific">Alginatibacterium sediminis</name>
    <dbReference type="NCBI Taxonomy" id="2164068"/>
    <lineage>
        <taxon>Bacteria</taxon>
        <taxon>Pseudomonadati</taxon>
        <taxon>Pseudomonadota</taxon>
        <taxon>Gammaproteobacteria</taxon>
        <taxon>Alteromonadales</taxon>
        <taxon>Alteromonadaceae</taxon>
        <taxon>Alginatibacterium</taxon>
    </lineage>
</organism>
<comment type="pathway">
    <text evidence="1">Lipid metabolism; fatty acid beta-oxidation.</text>
</comment>
<evidence type="ECO:0000256" key="1">
    <source>
        <dbReference type="ARBA" id="ARBA00005005"/>
    </source>
</evidence>
<protein>
    <recommendedName>
        <fullName evidence="4">enoyl-CoA hydratase</fullName>
        <ecNumber evidence="4">4.2.1.17</ecNumber>
    </recommendedName>
</protein>
<dbReference type="AlphaFoldDB" id="A0A420EGJ2"/>
<feature type="domain" description="3-hydroxyacyl-CoA dehydrogenase C-terminal" evidence="16">
    <location>
        <begin position="493"/>
        <end position="585"/>
    </location>
</feature>
<comment type="similarity">
    <text evidence="2">In the central section; belongs to the 3-hydroxyacyl-CoA dehydrogenase family.</text>
</comment>
<dbReference type="UniPathway" id="UPA00659"/>
<evidence type="ECO:0000256" key="5">
    <source>
        <dbReference type="ARBA" id="ARBA00022490"/>
    </source>
</evidence>
<dbReference type="Gene3D" id="3.40.50.720">
    <property type="entry name" value="NAD(P)-binding Rossmann-like Domain"/>
    <property type="match status" value="1"/>
</dbReference>
<name>A0A420EGJ2_9ALTE</name>
<dbReference type="PROSITE" id="PS00166">
    <property type="entry name" value="ENOYL_COA_HYDRATASE"/>
    <property type="match status" value="1"/>
</dbReference>
<evidence type="ECO:0000256" key="2">
    <source>
        <dbReference type="ARBA" id="ARBA00007005"/>
    </source>
</evidence>
<dbReference type="Pfam" id="PF02737">
    <property type="entry name" value="3HCDH_N"/>
    <property type="match status" value="1"/>
</dbReference>
<dbReference type="GO" id="GO:0008692">
    <property type="term" value="F:3-hydroxybutyryl-CoA epimerase activity"/>
    <property type="evidence" value="ECO:0007669"/>
    <property type="project" value="InterPro"/>
</dbReference>
<dbReference type="InterPro" id="IPR006176">
    <property type="entry name" value="3-OHacyl-CoA_DH_NAD-bd"/>
</dbReference>
<keyword evidence="13" id="KW-0511">Multifunctional enzyme</keyword>
<evidence type="ECO:0000256" key="14">
    <source>
        <dbReference type="ARBA" id="ARBA00049556"/>
    </source>
</evidence>
<dbReference type="FunFam" id="3.90.226.10:FF:000011">
    <property type="entry name" value="Fatty acid oxidation complex subunit alpha"/>
    <property type="match status" value="1"/>
</dbReference>
<dbReference type="Gene3D" id="1.10.1040.50">
    <property type="match status" value="1"/>
</dbReference>
<dbReference type="InterPro" id="IPR036291">
    <property type="entry name" value="NAD(P)-bd_dom_sf"/>
</dbReference>
<proteinExistence type="inferred from homology"/>
<evidence type="ECO:0000259" key="16">
    <source>
        <dbReference type="Pfam" id="PF00725"/>
    </source>
</evidence>